<dbReference type="FunCoup" id="A0A067M2X2">
    <property type="interactions" value="47"/>
</dbReference>
<accession>A0A067M2X2</accession>
<dbReference type="PROSITE" id="PS50020">
    <property type="entry name" value="WW_DOMAIN_2"/>
    <property type="match status" value="1"/>
</dbReference>
<dbReference type="InParanoid" id="A0A067M2X2"/>
<evidence type="ECO:0000256" key="4">
    <source>
        <dbReference type="PROSITE-ProRule" id="PRU00192"/>
    </source>
</evidence>
<evidence type="ECO:0000313" key="11">
    <source>
        <dbReference type="Proteomes" id="UP000027195"/>
    </source>
</evidence>
<dbReference type="CDD" id="cd00201">
    <property type="entry name" value="WW"/>
    <property type="match status" value="1"/>
</dbReference>
<dbReference type="EMBL" id="KL198073">
    <property type="protein sequence ID" value="KDQ09889.1"/>
    <property type="molecule type" value="Genomic_DNA"/>
</dbReference>
<name>A0A067M2X2_BOTB1</name>
<dbReference type="InterPro" id="IPR001895">
    <property type="entry name" value="RASGEF_cat_dom"/>
</dbReference>
<dbReference type="GO" id="GO:0005085">
    <property type="term" value="F:guanyl-nucleotide exchange factor activity"/>
    <property type="evidence" value="ECO:0007669"/>
    <property type="project" value="UniProtKB-KW"/>
</dbReference>
<evidence type="ECO:0000259" key="7">
    <source>
        <dbReference type="PROSITE" id="PS50009"/>
    </source>
</evidence>
<protein>
    <recommendedName>
        <fullName evidence="12">Ras GEF</fullName>
    </recommendedName>
</protein>
<feature type="compositionally biased region" description="Polar residues" evidence="5">
    <location>
        <begin position="808"/>
        <end position="824"/>
    </location>
</feature>
<dbReference type="Gene3D" id="2.20.70.10">
    <property type="match status" value="1"/>
</dbReference>
<dbReference type="SUPFAM" id="SSF48366">
    <property type="entry name" value="Ras GEF"/>
    <property type="match status" value="1"/>
</dbReference>
<dbReference type="InterPro" id="IPR000651">
    <property type="entry name" value="Ras-like_Gua-exchang_fac_N"/>
</dbReference>
<reference evidence="11" key="1">
    <citation type="journal article" date="2014" name="Proc. Natl. Acad. Sci. U.S.A.">
        <title>Extensive sampling of basidiomycete genomes demonstrates inadequacy of the white-rot/brown-rot paradigm for wood decay fungi.</title>
        <authorList>
            <person name="Riley R."/>
            <person name="Salamov A.A."/>
            <person name="Brown D.W."/>
            <person name="Nagy L.G."/>
            <person name="Floudas D."/>
            <person name="Held B.W."/>
            <person name="Levasseur A."/>
            <person name="Lombard V."/>
            <person name="Morin E."/>
            <person name="Otillar R."/>
            <person name="Lindquist E.A."/>
            <person name="Sun H."/>
            <person name="LaButti K.M."/>
            <person name="Schmutz J."/>
            <person name="Jabbour D."/>
            <person name="Luo H."/>
            <person name="Baker S.E."/>
            <person name="Pisabarro A.G."/>
            <person name="Walton J.D."/>
            <person name="Blanchette R.A."/>
            <person name="Henrissat B."/>
            <person name="Martin F."/>
            <person name="Cullen D."/>
            <person name="Hibbett D.S."/>
            <person name="Grigoriev I.V."/>
        </authorList>
    </citation>
    <scope>NUCLEOTIDE SEQUENCE [LARGE SCALE GENOMIC DNA]</scope>
    <source>
        <strain evidence="11">FD-172 SS1</strain>
    </source>
</reference>
<dbReference type="Gene3D" id="2.30.30.40">
    <property type="entry name" value="SH3 Domains"/>
    <property type="match status" value="1"/>
</dbReference>
<evidence type="ECO:0000256" key="5">
    <source>
        <dbReference type="SAM" id="MobiDB-lite"/>
    </source>
</evidence>
<dbReference type="Gene3D" id="1.10.840.10">
    <property type="entry name" value="Ras guanine-nucleotide exchange factors catalytic domain"/>
    <property type="match status" value="1"/>
</dbReference>
<dbReference type="PRINTS" id="PR00452">
    <property type="entry name" value="SH3DOMAIN"/>
</dbReference>
<evidence type="ECO:0000256" key="3">
    <source>
        <dbReference type="PROSITE-ProRule" id="PRU00168"/>
    </source>
</evidence>
<evidence type="ECO:0000259" key="9">
    <source>
        <dbReference type="PROSITE" id="PS50212"/>
    </source>
</evidence>
<dbReference type="PROSITE" id="PS50009">
    <property type="entry name" value="RASGEF_CAT"/>
    <property type="match status" value="1"/>
</dbReference>
<dbReference type="SMART" id="SM00456">
    <property type="entry name" value="WW"/>
    <property type="match status" value="2"/>
</dbReference>
<dbReference type="InterPro" id="IPR036964">
    <property type="entry name" value="RASGEF_cat_dom_sf"/>
</dbReference>
<dbReference type="OrthoDB" id="546434at2759"/>
<feature type="domain" description="WW" evidence="8">
    <location>
        <begin position="222"/>
        <end position="256"/>
    </location>
</feature>
<feature type="compositionally biased region" description="Low complexity" evidence="5">
    <location>
        <begin position="853"/>
        <end position="866"/>
    </location>
</feature>
<organism evidence="10 11">
    <name type="scientific">Botryobasidium botryosum (strain FD-172 SS1)</name>
    <dbReference type="NCBI Taxonomy" id="930990"/>
    <lineage>
        <taxon>Eukaryota</taxon>
        <taxon>Fungi</taxon>
        <taxon>Dikarya</taxon>
        <taxon>Basidiomycota</taxon>
        <taxon>Agaricomycotina</taxon>
        <taxon>Agaricomycetes</taxon>
        <taxon>Cantharellales</taxon>
        <taxon>Botryobasidiaceae</taxon>
        <taxon>Botryobasidium</taxon>
    </lineage>
</organism>
<dbReference type="SMART" id="SM00229">
    <property type="entry name" value="RasGEFN"/>
    <property type="match status" value="1"/>
</dbReference>
<keyword evidence="2 3" id="KW-0344">Guanine-nucleotide releasing factor</keyword>
<dbReference type="CDD" id="cd06224">
    <property type="entry name" value="REM"/>
    <property type="match status" value="1"/>
</dbReference>
<evidence type="ECO:0000259" key="6">
    <source>
        <dbReference type="PROSITE" id="PS50002"/>
    </source>
</evidence>
<dbReference type="PANTHER" id="PTHR23113">
    <property type="entry name" value="GUANINE NUCLEOTIDE EXCHANGE FACTOR"/>
    <property type="match status" value="1"/>
</dbReference>
<dbReference type="Pfam" id="PF00018">
    <property type="entry name" value="SH3_1"/>
    <property type="match status" value="1"/>
</dbReference>
<dbReference type="GO" id="GO:0007265">
    <property type="term" value="P:Ras protein signal transduction"/>
    <property type="evidence" value="ECO:0007669"/>
    <property type="project" value="TreeGrafter"/>
</dbReference>
<dbReference type="SUPFAM" id="SSF50044">
    <property type="entry name" value="SH3-domain"/>
    <property type="match status" value="1"/>
</dbReference>
<dbReference type="PANTHER" id="PTHR23113:SF368">
    <property type="entry name" value="CELL DIVISION CONTROL PROTEIN 25"/>
    <property type="match status" value="1"/>
</dbReference>
<evidence type="ECO:0000256" key="2">
    <source>
        <dbReference type="ARBA" id="ARBA00022658"/>
    </source>
</evidence>
<dbReference type="Proteomes" id="UP000027195">
    <property type="component" value="Unassembled WGS sequence"/>
</dbReference>
<evidence type="ECO:0000259" key="8">
    <source>
        <dbReference type="PROSITE" id="PS50020"/>
    </source>
</evidence>
<dbReference type="InterPro" id="IPR036028">
    <property type="entry name" value="SH3-like_dom_sf"/>
</dbReference>
<dbReference type="Pfam" id="PF00618">
    <property type="entry name" value="RasGEF_N"/>
    <property type="match status" value="1"/>
</dbReference>
<dbReference type="InterPro" id="IPR001452">
    <property type="entry name" value="SH3_domain"/>
</dbReference>
<dbReference type="GO" id="GO:0005886">
    <property type="term" value="C:plasma membrane"/>
    <property type="evidence" value="ECO:0007669"/>
    <property type="project" value="TreeGrafter"/>
</dbReference>
<evidence type="ECO:0008006" key="12">
    <source>
        <dbReference type="Google" id="ProtNLM"/>
    </source>
</evidence>
<feature type="domain" description="Ras-GEF" evidence="7">
    <location>
        <begin position="1070"/>
        <end position="1302"/>
    </location>
</feature>
<evidence type="ECO:0000256" key="1">
    <source>
        <dbReference type="ARBA" id="ARBA00022443"/>
    </source>
</evidence>
<feature type="region of interest" description="Disordered" evidence="5">
    <location>
        <begin position="723"/>
        <end position="762"/>
    </location>
</feature>
<gene>
    <name evidence="10" type="ORF">BOTBODRAFT_178627</name>
</gene>
<dbReference type="STRING" id="930990.A0A067M2X2"/>
<dbReference type="SUPFAM" id="SSF51045">
    <property type="entry name" value="WW domain"/>
    <property type="match status" value="1"/>
</dbReference>
<feature type="compositionally biased region" description="Acidic residues" evidence="5">
    <location>
        <begin position="834"/>
        <end position="850"/>
    </location>
</feature>
<feature type="region of interest" description="Disordered" evidence="5">
    <location>
        <begin position="808"/>
        <end position="866"/>
    </location>
</feature>
<dbReference type="CDD" id="cd11883">
    <property type="entry name" value="SH3_Sdc25"/>
    <property type="match status" value="1"/>
</dbReference>
<dbReference type="InterPro" id="IPR008937">
    <property type="entry name" value="Ras-like_GEF"/>
</dbReference>
<dbReference type="InterPro" id="IPR023578">
    <property type="entry name" value="Ras_GEF_dom_sf"/>
</dbReference>
<feature type="region of interest" description="Disordered" evidence="5">
    <location>
        <begin position="248"/>
        <end position="271"/>
    </location>
</feature>
<feature type="region of interest" description="Disordered" evidence="5">
    <location>
        <begin position="205"/>
        <end position="230"/>
    </location>
</feature>
<sequence>MSLASYYTQQPSLTDILTTSDHSDPAQETAPINTFFVRALYDYQSNDASSLSFHSGDIIEVLTQLETGWWDGLLDDERGWFPSNYVVIVSDQEVEEELNARAGLASMVSLTEPPSPARNHSQEGDQDQWLESELSLNPNNLLDQLINEGLAPHDSQQENDFWVPRFDPSGQISYVNTRTGEESRDLPLEGAGSNHAGYPAALATQQARTREANAGNDLSRRSGTPEPWEKRLADDGMSYYYYNTVTGSSRWTSPTPESPQRAEGDYRKHSNGSQSAFGALYAHSDSDLDSSIRRLSVCSDDSDIHPSNTFHSPMTDHSAVHSKASPSTEDLTSFDLNLAQSVARELQSRLAPPPPETIAALSIEARDAIQAILTAINANGHDFGPNDDESERSELEAMTERVAAAVVAVRQLLYVSGTLLSPLTSQPSHSTVVESADTHRTPLGDLKPPQRKVTATLSKLVLSARAATFDLDRSPGEAAFRVGADVEELERAVMTFISAIQKASAYIHTKRLRGVLESAEGPSGVGPGLLGAGFAGQWRGSGFISLDDIGVPAPQRPLEWDFLAEIKRLGEELLETMSPETVATESKAEADRVIVFGGLIVARMSAFTALIEDADVAAHVDVDGLDLGSLDEGGEAARRYAASVQRACTLVRELEVTKQALYDDTMALFMASQAASPQTFHNRDSNRWDLLASSLTSLRLNIVDILTQFTVLSDIGIQQTKLAASGVPGRRGSRSANRSTSPTPSSSGPAGPSRYRESTLSMESDSATFIDLADVLGTSTSRELLDGGYYSDAAATNGMRMSHARTVSSTTQTTIAPSGLSVNTKGARKSEETSFSDEPDDMFDDLDEEELGGRPNPKNPKSPNRGAKIIRLLGKEAPMHYIKTQNVDSIPWYLRPEHGRSEILLHPDGSVRGGTLPALIERLTMHDTRDSTFNSTFLLTFRSFATIDEVFELLVKRFSMKPPEGLTQEELPDWVEKKREPVRLRVINILKSVLTEPDILEQDDLHILEPIKDWANSVANVAPAAKQQLIPLAERVKKGGDIIHRKMTITQVPPPPILPGRKKFTLLDVDPLEVARQLTIMESRLFTKIRPHEFLTRGKEGGGDDNVKAVITLTNQISAWVADSVLSAKDDPRRRAAVIKHFIIIADQCRTLQNFSSMSALIAALNSPPIYRLKRSWDHVGTKAIGLLRDVEKTLDNGSNFTGYRAMLATLTPPCVPFIGVYLTLLTFIQDGGKDILVKEGNLINFGKRQKSADVINEIKRYQAQPYNLTTVPAIFQLIEAGLHTDKTGDALWELSLATEPRERDDDRMVRLLQETGFI</sequence>
<dbReference type="InterPro" id="IPR036020">
    <property type="entry name" value="WW_dom_sf"/>
</dbReference>
<dbReference type="HOGENOM" id="CLU_002632_0_1_1"/>
<dbReference type="FunFam" id="2.30.30.40:FF:000072">
    <property type="entry name" value="Unconventional Myosin IB"/>
    <property type="match status" value="1"/>
</dbReference>
<dbReference type="SMART" id="SM00326">
    <property type="entry name" value="SH3"/>
    <property type="match status" value="1"/>
</dbReference>
<dbReference type="SMART" id="SM00147">
    <property type="entry name" value="RasGEF"/>
    <property type="match status" value="1"/>
</dbReference>
<dbReference type="PROSITE" id="PS50002">
    <property type="entry name" value="SH3"/>
    <property type="match status" value="1"/>
</dbReference>
<feature type="domain" description="SH3" evidence="6">
    <location>
        <begin position="32"/>
        <end position="91"/>
    </location>
</feature>
<dbReference type="CDD" id="cd00155">
    <property type="entry name" value="RasGEF"/>
    <property type="match status" value="1"/>
</dbReference>
<dbReference type="Pfam" id="PF00617">
    <property type="entry name" value="RasGEF"/>
    <property type="match status" value="1"/>
</dbReference>
<evidence type="ECO:0000313" key="10">
    <source>
        <dbReference type="EMBL" id="KDQ09889.1"/>
    </source>
</evidence>
<feature type="compositionally biased region" description="Low complexity" evidence="5">
    <location>
        <begin position="734"/>
        <end position="753"/>
    </location>
</feature>
<keyword evidence="11" id="KW-1185">Reference proteome</keyword>
<keyword evidence="1 4" id="KW-0728">SH3 domain</keyword>
<dbReference type="PROSITE" id="PS50212">
    <property type="entry name" value="RASGEF_NTER"/>
    <property type="match status" value="1"/>
</dbReference>
<dbReference type="Gene3D" id="1.20.870.10">
    <property type="entry name" value="Son of sevenless (SoS) protein Chain: S domain 1"/>
    <property type="match status" value="1"/>
</dbReference>
<dbReference type="InterPro" id="IPR001202">
    <property type="entry name" value="WW_dom"/>
</dbReference>
<feature type="domain" description="N-terminal Ras-GEF" evidence="9">
    <location>
        <begin position="907"/>
        <end position="1037"/>
    </location>
</feature>
<proteinExistence type="predicted"/>